<feature type="active site" evidence="5">
    <location>
        <position position="198"/>
    </location>
</feature>
<dbReference type="GO" id="GO:0006633">
    <property type="term" value="P:fatty acid biosynthetic process"/>
    <property type="evidence" value="ECO:0007669"/>
    <property type="project" value="TreeGrafter"/>
</dbReference>
<dbReference type="InterPro" id="IPR016035">
    <property type="entry name" value="Acyl_Trfase/lysoPLipase"/>
</dbReference>
<keyword evidence="1 4" id="KW-0808">Transferase</keyword>
<feature type="active site" evidence="5">
    <location>
        <position position="88"/>
    </location>
</feature>
<evidence type="ECO:0000256" key="5">
    <source>
        <dbReference type="PIRSR" id="PIRSR000446-1"/>
    </source>
</evidence>
<dbReference type="Proteomes" id="UP000255523">
    <property type="component" value="Unassembled WGS sequence"/>
</dbReference>
<reference evidence="7 8" key="1">
    <citation type="submission" date="2018-06" db="EMBL/GenBank/DDBJ databases">
        <authorList>
            <consortium name="Pathogen Informatics"/>
            <person name="Doyle S."/>
        </authorList>
    </citation>
    <scope>NUCLEOTIDE SEQUENCE [LARGE SCALE GENOMIC DNA]</scope>
    <source>
        <strain evidence="7 8">NCTC11087</strain>
    </source>
</reference>
<dbReference type="AlphaFoldDB" id="A0A380LMQ7"/>
<proteinExistence type="inferred from homology"/>
<dbReference type="SUPFAM" id="SSF55048">
    <property type="entry name" value="Probable ACP-binding domain of malonyl-CoA ACP transacylase"/>
    <property type="match status" value="1"/>
</dbReference>
<evidence type="ECO:0000256" key="1">
    <source>
        <dbReference type="ARBA" id="ARBA00022679"/>
    </source>
</evidence>
<evidence type="ECO:0000313" key="8">
    <source>
        <dbReference type="Proteomes" id="UP000255523"/>
    </source>
</evidence>
<feature type="domain" description="Malonyl-CoA:ACP transacylase (MAT)" evidence="6">
    <location>
        <begin position="6"/>
        <end position="302"/>
    </location>
</feature>
<dbReference type="SUPFAM" id="SSF52151">
    <property type="entry name" value="FabD/lysophospholipase-like"/>
    <property type="match status" value="1"/>
</dbReference>
<keyword evidence="8" id="KW-1185">Reference proteome</keyword>
<dbReference type="InterPro" id="IPR016036">
    <property type="entry name" value="Malonyl_transacylase_ACP-bd"/>
</dbReference>
<name>A0A380LMQ7_9FIRM</name>
<dbReference type="Gene3D" id="3.30.70.250">
    <property type="entry name" value="Malonyl-CoA ACP transacylase, ACP-binding"/>
    <property type="match status" value="1"/>
</dbReference>
<dbReference type="OrthoDB" id="9805460at2"/>
<dbReference type="SMART" id="SM00827">
    <property type="entry name" value="PKS_AT"/>
    <property type="match status" value="1"/>
</dbReference>
<comment type="catalytic activity">
    <reaction evidence="3 4">
        <text>holo-[ACP] + malonyl-CoA = malonyl-[ACP] + CoA</text>
        <dbReference type="Rhea" id="RHEA:41792"/>
        <dbReference type="Rhea" id="RHEA-COMP:9623"/>
        <dbReference type="Rhea" id="RHEA-COMP:9685"/>
        <dbReference type="ChEBI" id="CHEBI:57287"/>
        <dbReference type="ChEBI" id="CHEBI:57384"/>
        <dbReference type="ChEBI" id="CHEBI:64479"/>
        <dbReference type="ChEBI" id="CHEBI:78449"/>
        <dbReference type="EC" id="2.3.1.39"/>
    </reaction>
</comment>
<protein>
    <recommendedName>
        <fullName evidence="4">Malonyl CoA-acyl carrier protein transacylase</fullName>
        <ecNumber evidence="4">2.3.1.39</ecNumber>
    </recommendedName>
</protein>
<dbReference type="NCBIfam" id="TIGR00128">
    <property type="entry name" value="fabD"/>
    <property type="match status" value="1"/>
</dbReference>
<sequence length="311" mass="33857">MTTAFLFAGQGSQIVGMARDFYDHCPESRELMDSFTCDYDIKKLCFEGPQETLNDTAYAQSSIVAASLTILEAIKTKGIQGDVCAGLSLGEYSALCYAGAMDAQSAIDIVRQRGILMANALPAGTTGMSAVLGLSAEKIEEVCKEIQSKGLVLEIANYNCPGQIVVTGQKEALEQAEALLMEKGARRVLPLSVSGAFHSSLLQDASLELERVLQQSKLSLPKLSVYHNISGDKETVNSTEDLIEILKQQICHSVRFEQTIRNMIRDGVDTFVEIGPGKTLSGFVRKVDRSVKVYTINTVKDLEGMVEAWNK</sequence>
<comment type="similarity">
    <text evidence="4">Belongs to the fabD family.</text>
</comment>
<dbReference type="InterPro" id="IPR001227">
    <property type="entry name" value="Ac_transferase_dom_sf"/>
</dbReference>
<dbReference type="PANTHER" id="PTHR42681">
    <property type="entry name" value="MALONYL-COA-ACYL CARRIER PROTEIN TRANSACYLASE, MITOCHONDRIAL"/>
    <property type="match status" value="1"/>
</dbReference>
<organism evidence="7 8">
    <name type="scientific">Faecalicoccus pleomorphus</name>
    <dbReference type="NCBI Taxonomy" id="1323"/>
    <lineage>
        <taxon>Bacteria</taxon>
        <taxon>Bacillati</taxon>
        <taxon>Bacillota</taxon>
        <taxon>Erysipelotrichia</taxon>
        <taxon>Erysipelotrichales</taxon>
        <taxon>Erysipelotrichaceae</taxon>
        <taxon>Faecalicoccus</taxon>
    </lineage>
</organism>
<gene>
    <name evidence="7" type="primary">fabD</name>
    <name evidence="7" type="ORF">NCTC11087_01426</name>
</gene>
<dbReference type="PIRSF" id="PIRSF000446">
    <property type="entry name" value="Mct"/>
    <property type="match status" value="1"/>
</dbReference>
<dbReference type="PANTHER" id="PTHR42681:SF1">
    <property type="entry name" value="MALONYL-COA-ACYL CARRIER PROTEIN TRANSACYLASE, MITOCHONDRIAL"/>
    <property type="match status" value="1"/>
</dbReference>
<accession>A0A380LMQ7</accession>
<dbReference type="InterPro" id="IPR050858">
    <property type="entry name" value="Mal-CoA-ACP_Trans/PKS_FabD"/>
</dbReference>
<dbReference type="Gene3D" id="3.40.366.10">
    <property type="entry name" value="Malonyl-Coenzyme A Acyl Carrier Protein, domain 2"/>
    <property type="match status" value="1"/>
</dbReference>
<evidence type="ECO:0000256" key="2">
    <source>
        <dbReference type="ARBA" id="ARBA00023315"/>
    </source>
</evidence>
<evidence type="ECO:0000259" key="6">
    <source>
        <dbReference type="SMART" id="SM00827"/>
    </source>
</evidence>
<keyword evidence="2 4" id="KW-0012">Acyltransferase</keyword>
<dbReference type="FunFam" id="3.30.70.250:FF:000001">
    <property type="entry name" value="Malonyl CoA-acyl carrier protein transacylase"/>
    <property type="match status" value="1"/>
</dbReference>
<dbReference type="RefSeq" id="WP_022789556.1">
    <property type="nucleotide sequence ID" value="NZ_JACJKL010000003.1"/>
</dbReference>
<dbReference type="InterPro" id="IPR004410">
    <property type="entry name" value="Malonyl_CoA-ACP_transAc_FabD"/>
</dbReference>
<dbReference type="GeneID" id="77462379"/>
<dbReference type="EMBL" id="UHFX01000003">
    <property type="protein sequence ID" value="SUO04505.1"/>
    <property type="molecule type" value="Genomic_DNA"/>
</dbReference>
<dbReference type="EC" id="2.3.1.39" evidence="4"/>
<dbReference type="InterPro" id="IPR014043">
    <property type="entry name" value="Acyl_transferase_dom"/>
</dbReference>
<dbReference type="InterPro" id="IPR024925">
    <property type="entry name" value="Malonyl_CoA-ACP_transAc"/>
</dbReference>
<evidence type="ECO:0000313" key="7">
    <source>
        <dbReference type="EMBL" id="SUO04505.1"/>
    </source>
</evidence>
<dbReference type="GO" id="GO:0005829">
    <property type="term" value="C:cytosol"/>
    <property type="evidence" value="ECO:0007669"/>
    <property type="project" value="TreeGrafter"/>
</dbReference>
<dbReference type="GO" id="GO:0004314">
    <property type="term" value="F:[acyl-carrier-protein] S-malonyltransferase activity"/>
    <property type="evidence" value="ECO:0007669"/>
    <property type="project" value="UniProtKB-EC"/>
</dbReference>
<dbReference type="Pfam" id="PF00698">
    <property type="entry name" value="Acyl_transf_1"/>
    <property type="match status" value="1"/>
</dbReference>
<evidence type="ECO:0000256" key="3">
    <source>
        <dbReference type="ARBA" id="ARBA00048462"/>
    </source>
</evidence>
<evidence type="ECO:0000256" key="4">
    <source>
        <dbReference type="PIRNR" id="PIRNR000446"/>
    </source>
</evidence>